<dbReference type="EMBL" id="SJSM01000016">
    <property type="protein sequence ID" value="TCC90995.1"/>
    <property type="molecule type" value="Genomic_DNA"/>
</dbReference>
<dbReference type="PROSITE" id="PS51352">
    <property type="entry name" value="THIOREDOXIN_2"/>
    <property type="match status" value="1"/>
</dbReference>
<dbReference type="PANTHER" id="PTHR42852">
    <property type="entry name" value="THIOL:DISULFIDE INTERCHANGE PROTEIN DSBE"/>
    <property type="match status" value="1"/>
</dbReference>
<keyword evidence="3" id="KW-1015">Disulfide bond</keyword>
<feature type="domain" description="Thioredoxin" evidence="6">
    <location>
        <begin position="236"/>
        <end position="376"/>
    </location>
</feature>
<dbReference type="RefSeq" id="WP_131610922.1">
    <property type="nucleotide sequence ID" value="NZ_SJSM01000016.1"/>
</dbReference>
<dbReference type="PROSITE" id="PS00194">
    <property type="entry name" value="THIOREDOXIN_1"/>
    <property type="match status" value="1"/>
</dbReference>
<dbReference type="InterPro" id="IPR036249">
    <property type="entry name" value="Thioredoxin-like_sf"/>
</dbReference>
<keyword evidence="4" id="KW-0676">Redox-active center</keyword>
<dbReference type="PANTHER" id="PTHR42852:SF6">
    <property type="entry name" value="THIOL:DISULFIDE INTERCHANGE PROTEIN DSBE"/>
    <property type="match status" value="1"/>
</dbReference>
<organism evidence="7 8">
    <name type="scientific">Pedobacter hiemivivus</name>
    <dbReference type="NCBI Taxonomy" id="2530454"/>
    <lineage>
        <taxon>Bacteria</taxon>
        <taxon>Pseudomonadati</taxon>
        <taxon>Bacteroidota</taxon>
        <taxon>Sphingobacteriia</taxon>
        <taxon>Sphingobacteriales</taxon>
        <taxon>Sphingobacteriaceae</taxon>
        <taxon>Pedobacter</taxon>
    </lineage>
</organism>
<gene>
    <name evidence="7" type="ORF">EZ444_19975</name>
</gene>
<dbReference type="CDD" id="cd02966">
    <property type="entry name" value="TlpA_like_family"/>
    <property type="match status" value="1"/>
</dbReference>
<name>A0A4R0MV32_9SPHI</name>
<evidence type="ECO:0000256" key="2">
    <source>
        <dbReference type="ARBA" id="ARBA00022748"/>
    </source>
</evidence>
<dbReference type="Gene3D" id="3.40.30.10">
    <property type="entry name" value="Glutaredoxin"/>
    <property type="match status" value="1"/>
</dbReference>
<dbReference type="Proteomes" id="UP000291117">
    <property type="component" value="Unassembled WGS sequence"/>
</dbReference>
<dbReference type="InterPro" id="IPR013766">
    <property type="entry name" value="Thioredoxin_domain"/>
</dbReference>
<evidence type="ECO:0000256" key="4">
    <source>
        <dbReference type="ARBA" id="ARBA00023284"/>
    </source>
</evidence>
<dbReference type="SUPFAM" id="SSF52833">
    <property type="entry name" value="Thioredoxin-like"/>
    <property type="match status" value="1"/>
</dbReference>
<evidence type="ECO:0000259" key="6">
    <source>
        <dbReference type="PROSITE" id="PS51352"/>
    </source>
</evidence>
<keyword evidence="2" id="KW-0201">Cytochrome c-type biogenesis</keyword>
<evidence type="ECO:0000313" key="7">
    <source>
        <dbReference type="EMBL" id="TCC90995.1"/>
    </source>
</evidence>
<comment type="caution">
    <text evidence="7">The sequence shown here is derived from an EMBL/GenBank/DDBJ whole genome shotgun (WGS) entry which is preliminary data.</text>
</comment>
<dbReference type="OrthoDB" id="9794348at2"/>
<feature type="signal peptide" evidence="5">
    <location>
        <begin position="1"/>
        <end position="24"/>
    </location>
</feature>
<evidence type="ECO:0000256" key="5">
    <source>
        <dbReference type="SAM" id="SignalP"/>
    </source>
</evidence>
<dbReference type="InterPro" id="IPR050553">
    <property type="entry name" value="Thioredoxin_ResA/DsbE_sf"/>
</dbReference>
<keyword evidence="5" id="KW-0732">Signal</keyword>
<evidence type="ECO:0000256" key="1">
    <source>
        <dbReference type="ARBA" id="ARBA00004196"/>
    </source>
</evidence>
<proteinExistence type="predicted"/>
<accession>A0A4R0MV32</accession>
<keyword evidence="8" id="KW-1185">Reference proteome</keyword>
<sequence length="376" mass="41861">MKSIENLKYVALILLMGFTSTVIAQQKFAISGNAPGKNGQKVELVRYTEGSVQTLGVDTIKDEKFQISVPVDEISLALLQIDKKFGGTVVVEPASLKYTITADGTFGTEGGKYTPVLNGFLKAKEFIAADDLFKKLTKGGNIAAIKGTKQEWEMIAPFLKKEDLRSSYLANLVKTNSDPKVKVMAAIMCELQPDAAKTMEIINKVAPQVGENTIMMRRVRSMEKQQAAALARRHEGMLGQQFTDFTAVNLKDESMNLAPVVKGNRYTLLQFWASWCGPCRKEIPLLKQLYTKYKSKGFEIVSFSMDENKYNWEKASEVEKMKWINVSDLRAFNSGVAKTYPIFGIPANVIIDQTGKIVASNLLDKDLENKITELLK</sequence>
<protein>
    <submittedName>
        <fullName evidence="7">AhpC/TSA family protein</fullName>
    </submittedName>
</protein>
<dbReference type="GO" id="GO:0030313">
    <property type="term" value="C:cell envelope"/>
    <property type="evidence" value="ECO:0007669"/>
    <property type="project" value="UniProtKB-SubCell"/>
</dbReference>
<feature type="chain" id="PRO_5020512419" evidence="5">
    <location>
        <begin position="25"/>
        <end position="376"/>
    </location>
</feature>
<dbReference type="GO" id="GO:0017004">
    <property type="term" value="P:cytochrome complex assembly"/>
    <property type="evidence" value="ECO:0007669"/>
    <property type="project" value="UniProtKB-KW"/>
</dbReference>
<comment type="subcellular location">
    <subcellularLocation>
        <location evidence="1">Cell envelope</location>
    </subcellularLocation>
</comment>
<reference evidence="7 8" key="1">
    <citation type="submission" date="2019-02" db="EMBL/GenBank/DDBJ databases">
        <title>Pedobacter sp. RP-3-8 sp. nov., isolated from Arctic soil.</title>
        <authorList>
            <person name="Dahal R.H."/>
        </authorList>
    </citation>
    <scope>NUCLEOTIDE SEQUENCE [LARGE SCALE GENOMIC DNA]</scope>
    <source>
        <strain evidence="7 8">RP-3-8</strain>
    </source>
</reference>
<dbReference type="Pfam" id="PF00578">
    <property type="entry name" value="AhpC-TSA"/>
    <property type="match status" value="1"/>
</dbReference>
<dbReference type="InterPro" id="IPR000866">
    <property type="entry name" value="AhpC/TSA"/>
</dbReference>
<evidence type="ECO:0000313" key="8">
    <source>
        <dbReference type="Proteomes" id="UP000291117"/>
    </source>
</evidence>
<dbReference type="InterPro" id="IPR017937">
    <property type="entry name" value="Thioredoxin_CS"/>
</dbReference>
<dbReference type="AlphaFoldDB" id="A0A4R0MV32"/>
<evidence type="ECO:0000256" key="3">
    <source>
        <dbReference type="ARBA" id="ARBA00023157"/>
    </source>
</evidence>